<proteinExistence type="predicted"/>
<sequence length="145" mass="16320">MVELLSKDQIAEYNEAFGLYDTDRDGRITMAELITVMRALGQNPTEEEIADGNTNKTVDFAEFLTLMSKKSKNIDSEEDLKAAFRVFDKDHNGFISAAELRHVLTNLGEKLTDEEADEMLRSAESDTDGDGQIVYEKFVKTMIAK</sequence>
<keyword evidence="2" id="KW-1185">Reference proteome</keyword>
<organism evidence="1 2">
    <name type="scientific">Diphasiastrum complanatum</name>
    <name type="common">Issler's clubmoss</name>
    <name type="synonym">Lycopodium complanatum</name>
    <dbReference type="NCBI Taxonomy" id="34168"/>
    <lineage>
        <taxon>Eukaryota</taxon>
        <taxon>Viridiplantae</taxon>
        <taxon>Streptophyta</taxon>
        <taxon>Embryophyta</taxon>
        <taxon>Tracheophyta</taxon>
        <taxon>Lycopodiopsida</taxon>
        <taxon>Lycopodiales</taxon>
        <taxon>Lycopodiaceae</taxon>
        <taxon>Lycopodioideae</taxon>
        <taxon>Diphasiastrum</taxon>
    </lineage>
</organism>
<dbReference type="EMBL" id="CM055109">
    <property type="protein sequence ID" value="KAJ7524087.1"/>
    <property type="molecule type" value="Genomic_DNA"/>
</dbReference>
<evidence type="ECO:0000313" key="2">
    <source>
        <dbReference type="Proteomes" id="UP001162992"/>
    </source>
</evidence>
<accession>A0ACC2B3S8</accession>
<evidence type="ECO:0000313" key="1">
    <source>
        <dbReference type="EMBL" id="KAJ7524087.1"/>
    </source>
</evidence>
<gene>
    <name evidence="1" type="ORF">O6H91_18G077000</name>
</gene>
<reference evidence="2" key="1">
    <citation type="journal article" date="2024" name="Proc. Natl. Acad. Sci. U.S.A.">
        <title>Extraordinary preservation of gene collinearity over three hundred million years revealed in homosporous lycophytes.</title>
        <authorList>
            <person name="Li C."/>
            <person name="Wickell D."/>
            <person name="Kuo L.Y."/>
            <person name="Chen X."/>
            <person name="Nie B."/>
            <person name="Liao X."/>
            <person name="Peng D."/>
            <person name="Ji J."/>
            <person name="Jenkins J."/>
            <person name="Williams M."/>
            <person name="Shu S."/>
            <person name="Plott C."/>
            <person name="Barry K."/>
            <person name="Rajasekar S."/>
            <person name="Grimwood J."/>
            <person name="Han X."/>
            <person name="Sun S."/>
            <person name="Hou Z."/>
            <person name="He W."/>
            <person name="Dai G."/>
            <person name="Sun C."/>
            <person name="Schmutz J."/>
            <person name="Leebens-Mack J.H."/>
            <person name="Li F.W."/>
            <person name="Wang L."/>
        </authorList>
    </citation>
    <scope>NUCLEOTIDE SEQUENCE [LARGE SCALE GENOMIC DNA]</scope>
    <source>
        <strain evidence="2">cv. PW_Plant_1</strain>
    </source>
</reference>
<dbReference type="Proteomes" id="UP001162992">
    <property type="component" value="Chromosome 18"/>
</dbReference>
<comment type="caution">
    <text evidence="1">The sequence shown here is derived from an EMBL/GenBank/DDBJ whole genome shotgun (WGS) entry which is preliminary data.</text>
</comment>
<name>A0ACC2B3S8_DIPCM</name>
<protein>
    <submittedName>
        <fullName evidence="1">Uncharacterized protein</fullName>
    </submittedName>
</protein>